<keyword evidence="4" id="KW-1003">Cell membrane</keyword>
<evidence type="ECO:0000256" key="8">
    <source>
        <dbReference type="ARBA" id="ARBA00038435"/>
    </source>
</evidence>
<feature type="domain" description="Na+/H+ antiporter NhaC-like C-terminal" evidence="10">
    <location>
        <begin position="16"/>
        <end position="187"/>
    </location>
</feature>
<feature type="transmembrane region" description="Helical" evidence="9">
    <location>
        <begin position="68"/>
        <end position="91"/>
    </location>
</feature>
<dbReference type="Proteomes" id="UP000284841">
    <property type="component" value="Unassembled WGS sequence"/>
</dbReference>
<keyword evidence="5 9" id="KW-0812">Transmembrane</keyword>
<keyword evidence="2" id="KW-0813">Transport</keyword>
<gene>
    <name evidence="11" type="ORF">DW099_15150</name>
</gene>
<keyword evidence="7 9" id="KW-0472">Membrane</keyword>
<dbReference type="GO" id="GO:0005886">
    <property type="term" value="C:plasma membrane"/>
    <property type="evidence" value="ECO:0007669"/>
    <property type="project" value="UniProtKB-SubCell"/>
</dbReference>
<feature type="transmembrane region" description="Helical" evidence="9">
    <location>
        <begin position="208"/>
        <end position="225"/>
    </location>
</feature>
<comment type="subcellular location">
    <subcellularLocation>
        <location evidence="1">Cell membrane</location>
        <topology evidence="1">Multi-pass membrane protein</topology>
    </subcellularLocation>
</comment>
<evidence type="ECO:0000256" key="6">
    <source>
        <dbReference type="ARBA" id="ARBA00022989"/>
    </source>
</evidence>
<dbReference type="InterPro" id="IPR052180">
    <property type="entry name" value="NhaC_Na-H+_Antiporter"/>
</dbReference>
<feature type="transmembrane region" description="Helical" evidence="9">
    <location>
        <begin position="103"/>
        <end position="129"/>
    </location>
</feature>
<protein>
    <submittedName>
        <fullName evidence="11">Na+/H+ antiporter NhaC family protein</fullName>
    </submittedName>
</protein>
<dbReference type="RefSeq" id="WP_118336244.1">
    <property type="nucleotide sequence ID" value="NZ_AP025567.1"/>
</dbReference>
<dbReference type="OrthoDB" id="9790605at2"/>
<feature type="transmembrane region" description="Helical" evidence="9">
    <location>
        <begin position="15"/>
        <end position="34"/>
    </location>
</feature>
<feature type="transmembrane region" description="Helical" evidence="9">
    <location>
        <begin position="306"/>
        <end position="327"/>
    </location>
</feature>
<dbReference type="InterPro" id="IPR018461">
    <property type="entry name" value="Na/H_Antiport_NhaC-like_C"/>
</dbReference>
<comment type="similarity">
    <text evidence="8">Belongs to the NhaC Na(+)/H(+) (TC 2.A.35) antiporter family.</text>
</comment>
<dbReference type="PANTHER" id="PTHR33451:SF5">
    <property type="entry name" value="NA+_H+ ANTIPORTER"/>
    <property type="match status" value="1"/>
</dbReference>
<evidence type="ECO:0000256" key="9">
    <source>
        <dbReference type="SAM" id="Phobius"/>
    </source>
</evidence>
<evidence type="ECO:0000256" key="4">
    <source>
        <dbReference type="ARBA" id="ARBA00022475"/>
    </source>
</evidence>
<organism evidence="11 12">
    <name type="scientific">Emergencia timonensis</name>
    <dbReference type="NCBI Taxonomy" id="1776384"/>
    <lineage>
        <taxon>Bacteria</taxon>
        <taxon>Bacillati</taxon>
        <taxon>Bacillota</taxon>
        <taxon>Clostridia</taxon>
        <taxon>Peptostreptococcales</taxon>
        <taxon>Anaerovoracaceae</taxon>
        <taxon>Emergencia</taxon>
    </lineage>
</organism>
<dbReference type="EMBL" id="QRMS01000004">
    <property type="protein sequence ID" value="RHJ86169.1"/>
    <property type="molecule type" value="Genomic_DNA"/>
</dbReference>
<feature type="transmembrane region" description="Helical" evidence="9">
    <location>
        <begin position="135"/>
        <end position="155"/>
    </location>
</feature>
<dbReference type="PANTHER" id="PTHR33451">
    <property type="entry name" value="MALATE-2H(+)/NA(+)-LACTATE ANTIPORTER"/>
    <property type="match status" value="1"/>
</dbReference>
<evidence type="ECO:0000313" key="12">
    <source>
        <dbReference type="Proteomes" id="UP000284841"/>
    </source>
</evidence>
<dbReference type="Pfam" id="PF03553">
    <property type="entry name" value="Na_H_antiporter"/>
    <property type="match status" value="2"/>
</dbReference>
<reference evidence="11 12" key="1">
    <citation type="submission" date="2018-08" db="EMBL/GenBank/DDBJ databases">
        <title>A genome reference for cultivated species of the human gut microbiota.</title>
        <authorList>
            <person name="Zou Y."/>
            <person name="Xue W."/>
            <person name="Luo G."/>
        </authorList>
    </citation>
    <scope>NUCLEOTIDE SEQUENCE [LARGE SCALE GENOMIC DNA]</scope>
    <source>
        <strain evidence="11 12">AM07-24</strain>
    </source>
</reference>
<evidence type="ECO:0000256" key="5">
    <source>
        <dbReference type="ARBA" id="ARBA00022692"/>
    </source>
</evidence>
<dbReference type="AlphaFoldDB" id="A0A415DZC0"/>
<evidence type="ECO:0000256" key="3">
    <source>
        <dbReference type="ARBA" id="ARBA00022449"/>
    </source>
</evidence>
<evidence type="ECO:0000256" key="7">
    <source>
        <dbReference type="ARBA" id="ARBA00023136"/>
    </source>
</evidence>
<keyword evidence="3" id="KW-0050">Antiport</keyword>
<feature type="transmembrane region" description="Helical" evidence="9">
    <location>
        <begin position="446"/>
        <end position="465"/>
    </location>
</feature>
<dbReference type="GO" id="GO:0015297">
    <property type="term" value="F:antiporter activity"/>
    <property type="evidence" value="ECO:0007669"/>
    <property type="project" value="UniProtKB-KW"/>
</dbReference>
<accession>A0A415DZC0</accession>
<feature type="transmembrane region" description="Helical" evidence="9">
    <location>
        <begin position="41"/>
        <end position="62"/>
    </location>
</feature>
<proteinExistence type="inferred from homology"/>
<feature type="transmembrane region" description="Helical" evidence="9">
    <location>
        <begin position="245"/>
        <end position="260"/>
    </location>
</feature>
<sequence>MEEKKYPLVFRGSKGMSLIPLVVMIAFAVYFFGFAGVYDTLALALGGLVALIIGSFFAKNIISFWDAAIGGMADELGNVLALILLVVGIFGKMMTRGHIAEGFVWIGDSLNVSGSTICVFAFIVTAIIATSTGTSIGTILTMVPILMPVAAIMGANMNVLIGAIMSGALFGDSIGPVSDVTIASSQTQEFRGGGRPDIGGVVKARIKYSLIAAALSIVLFFVFGGGGEMTAESKALLTQYSDPKGLLMLIPMIVLLLVAFKTKSIFLAATIGIVTGTIVGLVSGIMHPSDILLVEDGAMSGFIIDGINNMIGTVLAVYMIVAMIGILKSCGMMDSIVTKLTNSKAGKSPLGADLMIALGTALTSLMLGSMNGPSCLMYGPIANEVGKGAGLHPYRRANLLACFSSTLPTMNPFSSVFVILTLGGVSGVVEQYSFIDPVSPMSLPGGMFYCMMFPLVFFVTMFTGWGREFEGENGEIVKRRTKIAA</sequence>
<evidence type="ECO:0000259" key="10">
    <source>
        <dbReference type="Pfam" id="PF03553"/>
    </source>
</evidence>
<feature type="transmembrane region" description="Helical" evidence="9">
    <location>
        <begin position="265"/>
        <end position="286"/>
    </location>
</feature>
<name>A0A415DZC0_9FIRM</name>
<keyword evidence="6 9" id="KW-1133">Transmembrane helix</keyword>
<feature type="domain" description="Na+/H+ antiporter NhaC-like C-terminal" evidence="10">
    <location>
        <begin position="206"/>
        <end position="400"/>
    </location>
</feature>
<evidence type="ECO:0000256" key="1">
    <source>
        <dbReference type="ARBA" id="ARBA00004651"/>
    </source>
</evidence>
<feature type="transmembrane region" description="Helical" evidence="9">
    <location>
        <begin position="413"/>
        <end position="434"/>
    </location>
</feature>
<dbReference type="STRING" id="1776384.GCA_900086585_01571"/>
<keyword evidence="12" id="KW-1185">Reference proteome</keyword>
<comment type="caution">
    <text evidence="11">The sequence shown here is derived from an EMBL/GenBank/DDBJ whole genome shotgun (WGS) entry which is preliminary data.</text>
</comment>
<evidence type="ECO:0000313" key="11">
    <source>
        <dbReference type="EMBL" id="RHJ86169.1"/>
    </source>
</evidence>
<evidence type="ECO:0000256" key="2">
    <source>
        <dbReference type="ARBA" id="ARBA00022448"/>
    </source>
</evidence>